<dbReference type="GO" id="GO:0005634">
    <property type="term" value="C:nucleus"/>
    <property type="evidence" value="ECO:0007669"/>
    <property type="project" value="UniProtKB-SubCell"/>
</dbReference>
<evidence type="ECO:0000256" key="3">
    <source>
        <dbReference type="ARBA" id="ARBA00006958"/>
    </source>
</evidence>
<evidence type="ECO:0000313" key="9">
    <source>
        <dbReference type="EMBL" id="KAJ8929994.1"/>
    </source>
</evidence>
<evidence type="ECO:0000259" key="8">
    <source>
        <dbReference type="Pfam" id="PF13359"/>
    </source>
</evidence>
<keyword evidence="7" id="KW-0539">Nucleus</keyword>
<evidence type="ECO:0000256" key="6">
    <source>
        <dbReference type="ARBA" id="ARBA00022801"/>
    </source>
</evidence>
<organism evidence="9 10">
    <name type="scientific">Rhamnusium bicolor</name>
    <dbReference type="NCBI Taxonomy" id="1586634"/>
    <lineage>
        <taxon>Eukaryota</taxon>
        <taxon>Metazoa</taxon>
        <taxon>Ecdysozoa</taxon>
        <taxon>Arthropoda</taxon>
        <taxon>Hexapoda</taxon>
        <taxon>Insecta</taxon>
        <taxon>Pterygota</taxon>
        <taxon>Neoptera</taxon>
        <taxon>Endopterygota</taxon>
        <taxon>Coleoptera</taxon>
        <taxon>Polyphaga</taxon>
        <taxon>Cucujiformia</taxon>
        <taxon>Chrysomeloidea</taxon>
        <taxon>Cerambycidae</taxon>
        <taxon>Lepturinae</taxon>
        <taxon>Rhagiini</taxon>
        <taxon>Rhamnusium</taxon>
    </lineage>
</organism>
<comment type="similarity">
    <text evidence="3">Belongs to the HARBI1 family.</text>
</comment>
<accession>A0AAV8WTC4</accession>
<dbReference type="InterPro" id="IPR027806">
    <property type="entry name" value="HARBI1_dom"/>
</dbReference>
<keyword evidence="4" id="KW-0540">Nuclease</keyword>
<keyword evidence="6" id="KW-0378">Hydrolase</keyword>
<comment type="caution">
    <text evidence="9">The sequence shown here is derived from an EMBL/GenBank/DDBJ whole genome shotgun (WGS) entry which is preliminary data.</text>
</comment>
<keyword evidence="10" id="KW-1185">Reference proteome</keyword>
<comment type="subcellular location">
    <subcellularLocation>
        <location evidence="2">Nucleus</location>
    </subcellularLocation>
</comment>
<dbReference type="GO" id="GO:0004518">
    <property type="term" value="F:nuclease activity"/>
    <property type="evidence" value="ECO:0007669"/>
    <property type="project" value="UniProtKB-KW"/>
</dbReference>
<dbReference type="Proteomes" id="UP001162156">
    <property type="component" value="Unassembled WGS sequence"/>
</dbReference>
<evidence type="ECO:0000256" key="4">
    <source>
        <dbReference type="ARBA" id="ARBA00022722"/>
    </source>
</evidence>
<dbReference type="GO" id="GO:0016787">
    <property type="term" value="F:hydrolase activity"/>
    <property type="evidence" value="ECO:0007669"/>
    <property type="project" value="UniProtKB-KW"/>
</dbReference>
<evidence type="ECO:0000256" key="5">
    <source>
        <dbReference type="ARBA" id="ARBA00022723"/>
    </source>
</evidence>
<proteinExistence type="inferred from homology"/>
<dbReference type="EMBL" id="JANEYF010004823">
    <property type="protein sequence ID" value="KAJ8929994.1"/>
    <property type="molecule type" value="Genomic_DNA"/>
</dbReference>
<sequence>MGPSYSEVMYRARVWKSQHDVFVYGIWDHGDQAHRVFKFGYTWQEKFQFPSAIGVTDCTHVQILKSNHHGDEYINRKRLETVNVQATCNSSEMFTSVDVSWPGSIHDARIWKNSDICVTIMQQFPGALLLGGDGYGLEPWLVTPFRNPNNAFERAYKRLFKKERVIIERCFGQFNLEKVSSVIICCIVLYNIAKYLGDADFEYNAEPDDNNYHNGEDYELQEHRLLQRARERRTEIADVILEQDLR</sequence>
<dbReference type="PANTHER" id="PTHR22930:SF250">
    <property type="entry name" value="NUCLEASE HARBI1-LIKE PROTEIN"/>
    <property type="match status" value="1"/>
</dbReference>
<evidence type="ECO:0000256" key="1">
    <source>
        <dbReference type="ARBA" id="ARBA00001968"/>
    </source>
</evidence>
<dbReference type="InterPro" id="IPR045249">
    <property type="entry name" value="HARBI1-like"/>
</dbReference>
<keyword evidence="5" id="KW-0479">Metal-binding</keyword>
<evidence type="ECO:0000256" key="7">
    <source>
        <dbReference type="ARBA" id="ARBA00023242"/>
    </source>
</evidence>
<dbReference type="PANTHER" id="PTHR22930">
    <property type="match status" value="1"/>
</dbReference>
<evidence type="ECO:0000256" key="2">
    <source>
        <dbReference type="ARBA" id="ARBA00004123"/>
    </source>
</evidence>
<dbReference type="AlphaFoldDB" id="A0AAV8WTC4"/>
<dbReference type="GO" id="GO:0046872">
    <property type="term" value="F:metal ion binding"/>
    <property type="evidence" value="ECO:0007669"/>
    <property type="project" value="UniProtKB-KW"/>
</dbReference>
<name>A0AAV8WTC4_9CUCU</name>
<reference evidence="9" key="1">
    <citation type="journal article" date="2023" name="Insect Mol. Biol.">
        <title>Genome sequencing provides insights into the evolution of gene families encoding plant cell wall-degrading enzymes in longhorned beetles.</title>
        <authorList>
            <person name="Shin N.R."/>
            <person name="Okamura Y."/>
            <person name="Kirsch R."/>
            <person name="Pauchet Y."/>
        </authorList>
    </citation>
    <scope>NUCLEOTIDE SEQUENCE</scope>
    <source>
        <strain evidence="9">RBIC_L_NR</strain>
    </source>
</reference>
<feature type="domain" description="DDE Tnp4" evidence="8">
    <location>
        <begin position="57"/>
        <end position="173"/>
    </location>
</feature>
<protein>
    <recommendedName>
        <fullName evidence="8">DDE Tnp4 domain-containing protein</fullName>
    </recommendedName>
</protein>
<comment type="cofactor">
    <cofactor evidence="1">
        <name>a divalent metal cation</name>
        <dbReference type="ChEBI" id="CHEBI:60240"/>
    </cofactor>
</comment>
<dbReference type="Pfam" id="PF13359">
    <property type="entry name" value="DDE_Tnp_4"/>
    <property type="match status" value="1"/>
</dbReference>
<gene>
    <name evidence="9" type="ORF">NQ314_017265</name>
</gene>
<evidence type="ECO:0000313" key="10">
    <source>
        <dbReference type="Proteomes" id="UP001162156"/>
    </source>
</evidence>